<reference evidence="4" key="1">
    <citation type="submission" date="2022-06" db="EMBL/GenBank/DDBJ databases">
        <authorList>
            <person name="Berger JAMES D."/>
            <person name="Berger JAMES D."/>
        </authorList>
    </citation>
    <scope>NUCLEOTIDE SEQUENCE [LARGE SCALE GENOMIC DNA]</scope>
</reference>
<evidence type="ECO:0000313" key="4">
    <source>
        <dbReference type="Proteomes" id="UP000050795"/>
    </source>
</evidence>
<keyword evidence="2" id="KW-0732">Signal</keyword>
<dbReference type="PROSITE" id="PS50172">
    <property type="entry name" value="BRCT"/>
    <property type="match status" value="2"/>
</dbReference>
<dbReference type="Pfam" id="PF12738">
    <property type="entry name" value="PTCB-BRCT"/>
    <property type="match status" value="1"/>
</dbReference>
<dbReference type="PANTHER" id="PTHR14625">
    <property type="entry name" value="MICROCEPHALIN"/>
    <property type="match status" value="1"/>
</dbReference>
<dbReference type="PANTHER" id="PTHR14625:SF3">
    <property type="entry name" value="MICROCEPHALIN"/>
    <property type="match status" value="1"/>
</dbReference>
<dbReference type="SUPFAM" id="SSF52113">
    <property type="entry name" value="BRCT domain"/>
    <property type="match status" value="2"/>
</dbReference>
<feature type="compositionally biased region" description="Polar residues" evidence="1">
    <location>
        <begin position="407"/>
        <end position="424"/>
    </location>
</feature>
<proteinExistence type="predicted"/>
<dbReference type="InterPro" id="IPR022047">
    <property type="entry name" value="Microcephalin-like"/>
</dbReference>
<protein>
    <recommendedName>
        <fullName evidence="3">BRCT domain-containing protein</fullName>
    </recommendedName>
</protein>
<name>A0AA85KBT1_TRIRE</name>
<feature type="region of interest" description="Disordered" evidence="1">
    <location>
        <begin position="311"/>
        <end position="330"/>
    </location>
</feature>
<dbReference type="Gene3D" id="3.40.50.10190">
    <property type="entry name" value="BRCT domain"/>
    <property type="match status" value="3"/>
</dbReference>
<feature type="region of interest" description="Disordered" evidence="1">
    <location>
        <begin position="361"/>
        <end position="524"/>
    </location>
</feature>
<evidence type="ECO:0000256" key="1">
    <source>
        <dbReference type="SAM" id="MobiDB-lite"/>
    </source>
</evidence>
<organism evidence="4 5">
    <name type="scientific">Trichobilharzia regenti</name>
    <name type="common">Nasal bird schistosome</name>
    <dbReference type="NCBI Taxonomy" id="157069"/>
    <lineage>
        <taxon>Eukaryota</taxon>
        <taxon>Metazoa</taxon>
        <taxon>Spiralia</taxon>
        <taxon>Lophotrochozoa</taxon>
        <taxon>Platyhelminthes</taxon>
        <taxon>Trematoda</taxon>
        <taxon>Digenea</taxon>
        <taxon>Strigeidida</taxon>
        <taxon>Schistosomatoidea</taxon>
        <taxon>Schistosomatidae</taxon>
        <taxon>Trichobilharzia</taxon>
    </lineage>
</organism>
<evidence type="ECO:0000259" key="3">
    <source>
        <dbReference type="PROSITE" id="PS50172"/>
    </source>
</evidence>
<feature type="chain" id="PRO_5041660967" description="BRCT domain-containing protein" evidence="2">
    <location>
        <begin position="27"/>
        <end position="852"/>
    </location>
</feature>
<feature type="domain" description="BRCT" evidence="3">
    <location>
        <begin position="774"/>
        <end position="852"/>
    </location>
</feature>
<dbReference type="Proteomes" id="UP000050795">
    <property type="component" value="Unassembled WGS sequence"/>
</dbReference>
<accession>A0AA85KBT1</accession>
<keyword evidence="4" id="KW-1185">Reference proteome</keyword>
<dbReference type="WBParaSite" id="TREG1_80040.2">
    <property type="protein sequence ID" value="TREG1_80040.2"/>
    <property type="gene ID" value="TREG1_80040"/>
</dbReference>
<evidence type="ECO:0000256" key="2">
    <source>
        <dbReference type="SAM" id="SignalP"/>
    </source>
</evidence>
<reference evidence="5" key="2">
    <citation type="submission" date="2023-11" db="UniProtKB">
        <authorList>
            <consortium name="WormBaseParasite"/>
        </authorList>
    </citation>
    <scope>IDENTIFICATION</scope>
</reference>
<dbReference type="SMART" id="SM00292">
    <property type="entry name" value="BRCT"/>
    <property type="match status" value="3"/>
</dbReference>
<dbReference type="CDD" id="cd17716">
    <property type="entry name" value="BRCT_microcephalin_rpt1"/>
    <property type="match status" value="1"/>
</dbReference>
<dbReference type="InterPro" id="IPR036420">
    <property type="entry name" value="BRCT_dom_sf"/>
</dbReference>
<dbReference type="AlphaFoldDB" id="A0AA85KBT1"/>
<sequence>MTYCTFLCYIRFLRSLMGAVLKGVVAYIDVRSPFGNPAVALGAALESLGASVSHTLNHLVTHVIFRNGSEAVKSWALKRSIPLVSPGWVKASRMMKMKASETAYSDDCEILDLITSVDSESSLRQCNPKIIQPNISDEDYNDGVPIYKPIRVRENFIRPKTPPGMKDFILRIQEREKLNKEPTLLCEETILEDSKENITNEPQTHSVKEAFHEIPEKPTALVDSMITSTQNAVNQSTTAVEFHRSLSPIPRKSQKLDTLDTSSILDDSMAEIIIPSTNVEQTNSHRFRLINPETYSQNDVLIIPRVQQSSTLTGNCESNNNNNSKGQKLKRQSIELTQKLSISAPLTPDLLVNFVSRMRKPKSFSAKKKQKEETMKRNDNNNNNNGNNTNNTNVTQRKDEIRKSPNLFITPNKKSSNLHTTGTPKTPRKAFAIDNKSLSEPRLKSTPDKRNKTPKQLPTKRLTNRTPCNSKSVGKVKVKKTPAKEKNPRLPSSSGDHKDTHDLNKLPCGEIKSNRKLYTPSNPRPVCPRLPVDLDETMSPVVLLMKSDDNQNMKSVQTSSLAPSPIRKRLRSSMAALSPTQQPSSSDWKQRIRTDQVTTPICRKSKRISLSHIKPISNRNSLEEFRLTPVEKCKSDVTMKSPSTSVNTPTKISIVFSGTQSEDEQVLTALLKSSNLKNYVIVKLPSNSIAANSDSRRSNTVRPGTASRACATPHFTHLITQVPCRRTLKLFYALIQGVHICTTDWIRESVASNMWLSESLFKPLGLPRLSRLQRMNTLFSNTGVIYVGSDTNPPRQDLVDLLSLGGAVLTNKKMEASVLIGCNVPNKMCVKVNWILDCIYQAKLLSMLEYKL</sequence>
<feature type="compositionally biased region" description="Basic and acidic residues" evidence="1">
    <location>
        <begin position="495"/>
        <end position="504"/>
    </location>
</feature>
<dbReference type="GO" id="GO:0000278">
    <property type="term" value="P:mitotic cell cycle"/>
    <property type="evidence" value="ECO:0007669"/>
    <property type="project" value="TreeGrafter"/>
</dbReference>
<feature type="compositionally biased region" description="Basic and acidic residues" evidence="1">
    <location>
        <begin position="370"/>
        <end position="379"/>
    </location>
</feature>
<dbReference type="CDD" id="cd17751">
    <property type="entry name" value="BRCT_microcephalin_rpt3"/>
    <property type="match status" value="1"/>
</dbReference>
<feature type="signal peptide" evidence="2">
    <location>
        <begin position="1"/>
        <end position="26"/>
    </location>
</feature>
<evidence type="ECO:0000313" key="5">
    <source>
        <dbReference type="WBParaSite" id="TREG1_80040.2"/>
    </source>
</evidence>
<feature type="compositionally biased region" description="Basic and acidic residues" evidence="1">
    <location>
        <begin position="437"/>
        <end position="451"/>
    </location>
</feature>
<dbReference type="InterPro" id="IPR001357">
    <property type="entry name" value="BRCT_dom"/>
</dbReference>
<feature type="compositionally biased region" description="Low complexity" evidence="1">
    <location>
        <begin position="380"/>
        <end position="393"/>
    </location>
</feature>
<feature type="domain" description="BRCT" evidence="3">
    <location>
        <begin position="16"/>
        <end position="89"/>
    </location>
</feature>